<gene>
    <name evidence="5" type="ORF">IQ37_17015</name>
</gene>
<dbReference type="GO" id="GO:0016301">
    <property type="term" value="F:kinase activity"/>
    <property type="evidence" value="ECO:0007669"/>
    <property type="project" value="UniProtKB-KW"/>
</dbReference>
<dbReference type="OrthoDB" id="9796457at2"/>
<keyword evidence="5" id="KW-0418">Kinase</keyword>
<feature type="domain" description="Response regulatory" evidence="4">
    <location>
        <begin position="4"/>
        <end position="121"/>
    </location>
</feature>
<evidence type="ECO:0000256" key="3">
    <source>
        <dbReference type="PROSITE-ProRule" id="PRU00169"/>
    </source>
</evidence>
<evidence type="ECO:0000259" key="4">
    <source>
        <dbReference type="PROSITE" id="PS50110"/>
    </source>
</evidence>
<evidence type="ECO:0000256" key="2">
    <source>
        <dbReference type="ARBA" id="ARBA00023012"/>
    </source>
</evidence>
<dbReference type="STRING" id="558152.IQ37_17015"/>
<proteinExistence type="predicted"/>
<dbReference type="PANTHER" id="PTHR45339">
    <property type="entry name" value="HYBRID SIGNAL TRANSDUCTION HISTIDINE KINASE J"/>
    <property type="match status" value="1"/>
</dbReference>
<dbReference type="PANTHER" id="PTHR45339:SF1">
    <property type="entry name" value="HYBRID SIGNAL TRANSDUCTION HISTIDINE KINASE J"/>
    <property type="match status" value="1"/>
</dbReference>
<dbReference type="Proteomes" id="UP000028709">
    <property type="component" value="Unassembled WGS sequence"/>
</dbReference>
<keyword evidence="1 3" id="KW-0597">Phosphoprotein</keyword>
<dbReference type="AlphaFoldDB" id="A0A086ALZ0"/>
<dbReference type="GO" id="GO:0000160">
    <property type="term" value="P:phosphorelay signal transduction system"/>
    <property type="evidence" value="ECO:0007669"/>
    <property type="project" value="UniProtKB-KW"/>
</dbReference>
<sequence length="121" mass="13630">MKKNILIVDDDPRNIFALKLTLKARGYQMQSCTAAKEAIELLQNDHQIDVVLMDMMMPEMDGYEAIRIIRNTPEISKIPVISVTAQAMPEDRQKCLDAGAQDYIAKPIDVDLLINAIQKLS</sequence>
<feature type="modified residue" description="4-aspartylphosphate" evidence="3">
    <location>
        <position position="54"/>
    </location>
</feature>
<dbReference type="PROSITE" id="PS50110">
    <property type="entry name" value="RESPONSE_REGULATORY"/>
    <property type="match status" value="1"/>
</dbReference>
<reference evidence="5 6" key="1">
    <citation type="submission" date="2014-07" db="EMBL/GenBank/DDBJ databases">
        <title>Genome of Chryseobacterium piperi CTM.</title>
        <authorList>
            <person name="Pipes S.E."/>
            <person name="Stropko S.J."/>
            <person name="Newman J.D."/>
        </authorList>
    </citation>
    <scope>NUCLEOTIDE SEQUENCE [LARGE SCALE GENOMIC DNA]</scope>
    <source>
        <strain evidence="5 6">CTM</strain>
    </source>
</reference>
<protein>
    <submittedName>
        <fullName evidence="5">Histidine kinase</fullName>
    </submittedName>
</protein>
<dbReference type="RefSeq" id="WP_034687183.1">
    <property type="nucleotide sequence ID" value="NZ_CP023049.2"/>
</dbReference>
<dbReference type="EMBL" id="JPRJ01000044">
    <property type="protein sequence ID" value="KFF17704.1"/>
    <property type="molecule type" value="Genomic_DNA"/>
</dbReference>
<dbReference type="SMART" id="SM00448">
    <property type="entry name" value="REC"/>
    <property type="match status" value="1"/>
</dbReference>
<dbReference type="eggNOG" id="COG0745">
    <property type="taxonomic scope" value="Bacteria"/>
</dbReference>
<comment type="caution">
    <text evidence="5">The sequence shown here is derived from an EMBL/GenBank/DDBJ whole genome shotgun (WGS) entry which is preliminary data.</text>
</comment>
<dbReference type="KEGG" id="cpip:CJF12_06375"/>
<dbReference type="SUPFAM" id="SSF52172">
    <property type="entry name" value="CheY-like"/>
    <property type="match status" value="1"/>
</dbReference>
<name>A0A086ALZ0_9FLAO</name>
<evidence type="ECO:0000256" key="1">
    <source>
        <dbReference type="ARBA" id="ARBA00022553"/>
    </source>
</evidence>
<dbReference type="Gene3D" id="3.40.50.2300">
    <property type="match status" value="1"/>
</dbReference>
<organism evidence="5 6">
    <name type="scientific">Chryseobacterium piperi</name>
    <dbReference type="NCBI Taxonomy" id="558152"/>
    <lineage>
        <taxon>Bacteria</taxon>
        <taxon>Pseudomonadati</taxon>
        <taxon>Bacteroidota</taxon>
        <taxon>Flavobacteriia</taxon>
        <taxon>Flavobacteriales</taxon>
        <taxon>Weeksellaceae</taxon>
        <taxon>Chryseobacterium group</taxon>
        <taxon>Chryseobacterium</taxon>
    </lineage>
</organism>
<keyword evidence="5" id="KW-0808">Transferase</keyword>
<accession>A0A086ALZ0</accession>
<evidence type="ECO:0000313" key="5">
    <source>
        <dbReference type="EMBL" id="KFF17704.1"/>
    </source>
</evidence>
<dbReference type="InterPro" id="IPR001789">
    <property type="entry name" value="Sig_transdc_resp-reg_receiver"/>
</dbReference>
<dbReference type="CDD" id="cd17546">
    <property type="entry name" value="REC_hyHK_CKI1_RcsC-like"/>
    <property type="match status" value="1"/>
</dbReference>
<keyword evidence="2" id="KW-0902">Two-component regulatory system</keyword>
<dbReference type="Pfam" id="PF00072">
    <property type="entry name" value="Response_reg"/>
    <property type="match status" value="1"/>
</dbReference>
<dbReference type="InterPro" id="IPR011006">
    <property type="entry name" value="CheY-like_superfamily"/>
</dbReference>
<evidence type="ECO:0000313" key="6">
    <source>
        <dbReference type="Proteomes" id="UP000028709"/>
    </source>
</evidence>
<keyword evidence="6" id="KW-1185">Reference proteome</keyword>